<dbReference type="AlphaFoldDB" id="A0A2N1UPD0"/>
<reference evidence="12 13" key="1">
    <citation type="journal article" date="2017" name="ISME J.">
        <title>Potential for microbial H2 and metal transformations associated with novel bacteria and archaea in deep terrestrial subsurface sediments.</title>
        <authorList>
            <person name="Hernsdorf A.W."/>
            <person name="Amano Y."/>
            <person name="Miyakawa K."/>
            <person name="Ise K."/>
            <person name="Suzuki Y."/>
            <person name="Anantharaman K."/>
            <person name="Probst A."/>
            <person name="Burstein D."/>
            <person name="Thomas B.C."/>
            <person name="Banfield J.F."/>
        </authorList>
    </citation>
    <scope>NUCLEOTIDE SEQUENCE [LARGE SCALE GENOMIC DNA]</scope>
    <source>
        <strain evidence="12">HGW-Kuenenbacteria-1</strain>
    </source>
</reference>
<evidence type="ECO:0000256" key="5">
    <source>
        <dbReference type="ARBA" id="ARBA00022741"/>
    </source>
</evidence>
<evidence type="ECO:0000256" key="10">
    <source>
        <dbReference type="RuleBase" id="RU004481"/>
    </source>
</evidence>
<dbReference type="FunFam" id="3.40.50.300:FF:000057">
    <property type="entry name" value="GTPase Der"/>
    <property type="match status" value="1"/>
</dbReference>
<keyword evidence="5 8" id="KW-0547">Nucleotide-binding</keyword>
<feature type="binding site" evidence="8">
    <location>
        <begin position="236"/>
        <end position="240"/>
    </location>
    <ligand>
        <name>GTP</name>
        <dbReference type="ChEBI" id="CHEBI:37565"/>
        <label>2</label>
    </ligand>
</feature>
<comment type="similarity">
    <text evidence="1 8 9 10">Belongs to the TRAFAC class TrmE-Era-EngA-EngB-Septin-like GTPase superfamily. EngA (Der) GTPase family.</text>
</comment>
<comment type="subunit">
    <text evidence="8">Associates with the 50S ribosomal subunit.</text>
</comment>
<dbReference type="InterPro" id="IPR031166">
    <property type="entry name" value="G_ENGA"/>
</dbReference>
<dbReference type="Proteomes" id="UP000233414">
    <property type="component" value="Unassembled WGS sequence"/>
</dbReference>
<feature type="binding site" evidence="8">
    <location>
        <begin position="54"/>
        <end position="58"/>
    </location>
    <ligand>
        <name>GTP</name>
        <dbReference type="ChEBI" id="CHEBI:37565"/>
        <label>1</label>
    </ligand>
</feature>
<dbReference type="InterPro" id="IPR032859">
    <property type="entry name" value="KH_dom-like"/>
</dbReference>
<evidence type="ECO:0000256" key="1">
    <source>
        <dbReference type="ARBA" id="ARBA00008279"/>
    </source>
</evidence>
<organism evidence="12 13">
    <name type="scientific">Candidatus Kuenenbacteria bacterium HGW-Kuenenbacteria-1</name>
    <dbReference type="NCBI Taxonomy" id="2013812"/>
    <lineage>
        <taxon>Bacteria</taxon>
        <taxon>Candidatus Kueneniibacteriota</taxon>
    </lineage>
</organism>
<dbReference type="Pfam" id="PF01926">
    <property type="entry name" value="MMR_HSR1"/>
    <property type="match status" value="2"/>
</dbReference>
<evidence type="ECO:0000256" key="8">
    <source>
        <dbReference type="HAMAP-Rule" id="MF_00195"/>
    </source>
</evidence>
<evidence type="ECO:0000256" key="2">
    <source>
        <dbReference type="ARBA" id="ARBA00020953"/>
    </source>
</evidence>
<dbReference type="InterPro" id="IPR016484">
    <property type="entry name" value="GTPase_Der"/>
</dbReference>
<proteinExistence type="inferred from homology"/>
<sequence>MKVCIIGRVNVGKSTLFNRLIDQEKAIISKIAGTTRDRNYAECFWRKEKFDLIDTGGLQDAGINKVEKKVQEQTQVALKEADLILFVVDVKDGLLLEDKDIAKILRNLKKPIIVAVNKVDKNSLRKMASDFFKLGFGEPMLISAITGIGTGDLLDEIVKKLFVLPKIKSDENIIIKEPIKKPVKIILTGRTNVGKSSIFNAILGEERVIVSEIPHTTREALDTLITYKNQSILIVDTAGLRKKSKIDCHIEKIGSLQSLQTFKRADVICLVLEAGETALSQDKRIANHIERTNKGVIIVVNKWDLLSQKDKRKVNQYIQYLKAQFSFFLWAPIVFVSAKENFQIKKILDTALKIKQRLNRIFDQKELDKFLEEMKKKYSFFIDPSERKLHPKTVKQKFFSVYKFSQIRDNPPKFALVIQQKTPLPQACLNILEKELRKKFDFEGIPFTIELEKPE</sequence>
<feature type="domain" description="EngA-type G" evidence="11">
    <location>
        <begin position="183"/>
        <end position="359"/>
    </location>
</feature>
<feature type="binding site" evidence="8">
    <location>
        <begin position="301"/>
        <end position="304"/>
    </location>
    <ligand>
        <name>GTP</name>
        <dbReference type="ChEBI" id="CHEBI:37565"/>
        <label>2</label>
    </ligand>
</feature>
<keyword evidence="6 8" id="KW-0342">GTP-binding</keyword>
<dbReference type="PIRSF" id="PIRSF006485">
    <property type="entry name" value="GTP-binding_EngA"/>
    <property type="match status" value="1"/>
</dbReference>
<comment type="function">
    <text evidence="8 10">GTPase that plays an essential role in the late steps of ribosome biogenesis.</text>
</comment>
<dbReference type="Pfam" id="PF14714">
    <property type="entry name" value="KH_dom-like"/>
    <property type="match status" value="1"/>
</dbReference>
<evidence type="ECO:0000256" key="9">
    <source>
        <dbReference type="PROSITE-ProRule" id="PRU01049"/>
    </source>
</evidence>
<comment type="caution">
    <text evidence="12">The sequence shown here is derived from an EMBL/GenBank/DDBJ whole genome shotgun (WGS) entry which is preliminary data.</text>
</comment>
<dbReference type="EMBL" id="PGYQ01000001">
    <property type="protein sequence ID" value="PKL72761.1"/>
    <property type="molecule type" value="Genomic_DNA"/>
</dbReference>
<dbReference type="HAMAP" id="MF_00195">
    <property type="entry name" value="GTPase_Der"/>
    <property type="match status" value="1"/>
</dbReference>
<dbReference type="PANTHER" id="PTHR43834">
    <property type="entry name" value="GTPASE DER"/>
    <property type="match status" value="1"/>
</dbReference>
<feature type="domain" description="EngA-type G" evidence="11">
    <location>
        <begin position="1"/>
        <end position="165"/>
    </location>
</feature>
<dbReference type="InterPro" id="IPR005225">
    <property type="entry name" value="Small_GTP-bd"/>
</dbReference>
<evidence type="ECO:0000256" key="4">
    <source>
        <dbReference type="ARBA" id="ARBA00022737"/>
    </source>
</evidence>
<dbReference type="PROSITE" id="PS51712">
    <property type="entry name" value="G_ENGA"/>
    <property type="match status" value="2"/>
</dbReference>
<dbReference type="SUPFAM" id="SSF52540">
    <property type="entry name" value="P-loop containing nucleoside triphosphate hydrolases"/>
    <property type="match status" value="1"/>
</dbReference>
<evidence type="ECO:0000313" key="12">
    <source>
        <dbReference type="EMBL" id="PKL72761.1"/>
    </source>
</evidence>
<dbReference type="CDD" id="cd01894">
    <property type="entry name" value="EngA1"/>
    <property type="match status" value="1"/>
</dbReference>
<keyword evidence="3 8" id="KW-0690">Ribosome biogenesis</keyword>
<feature type="binding site" evidence="8">
    <location>
        <begin position="7"/>
        <end position="14"/>
    </location>
    <ligand>
        <name>GTP</name>
        <dbReference type="ChEBI" id="CHEBI:37565"/>
        <label>1</label>
    </ligand>
</feature>
<dbReference type="GO" id="GO:0042254">
    <property type="term" value="P:ribosome biogenesis"/>
    <property type="evidence" value="ECO:0007669"/>
    <property type="project" value="UniProtKB-KW"/>
</dbReference>
<feature type="binding site" evidence="8">
    <location>
        <begin position="189"/>
        <end position="196"/>
    </location>
    <ligand>
        <name>GTP</name>
        <dbReference type="ChEBI" id="CHEBI:37565"/>
        <label>2</label>
    </ligand>
</feature>
<evidence type="ECO:0000256" key="6">
    <source>
        <dbReference type="ARBA" id="ARBA00023134"/>
    </source>
</evidence>
<evidence type="ECO:0000313" key="13">
    <source>
        <dbReference type="Proteomes" id="UP000233414"/>
    </source>
</evidence>
<dbReference type="NCBIfam" id="TIGR03594">
    <property type="entry name" value="GTPase_EngA"/>
    <property type="match status" value="1"/>
</dbReference>
<dbReference type="CDD" id="cd01895">
    <property type="entry name" value="EngA2"/>
    <property type="match status" value="1"/>
</dbReference>
<evidence type="ECO:0000259" key="11">
    <source>
        <dbReference type="PROSITE" id="PS51712"/>
    </source>
</evidence>
<dbReference type="InterPro" id="IPR006073">
    <property type="entry name" value="GTP-bd"/>
</dbReference>
<dbReference type="InterPro" id="IPR027417">
    <property type="entry name" value="P-loop_NTPase"/>
</dbReference>
<gene>
    <name evidence="8" type="primary">der</name>
    <name evidence="12" type="ORF">CVV26_00680</name>
</gene>
<dbReference type="Gene3D" id="3.30.300.20">
    <property type="match status" value="1"/>
</dbReference>
<name>A0A2N1UPD0_9BACT</name>
<dbReference type="Gene3D" id="3.40.50.300">
    <property type="entry name" value="P-loop containing nucleotide triphosphate hydrolases"/>
    <property type="match status" value="2"/>
</dbReference>
<protein>
    <recommendedName>
        <fullName evidence="2 8">GTPase Der</fullName>
    </recommendedName>
    <alternativeName>
        <fullName evidence="7 8">GTP-binding protein EngA</fullName>
    </alternativeName>
</protein>
<keyword evidence="4 10" id="KW-0677">Repeat</keyword>
<dbReference type="NCBIfam" id="TIGR00231">
    <property type="entry name" value="small_GTP"/>
    <property type="match status" value="2"/>
</dbReference>
<feature type="binding site" evidence="8">
    <location>
        <begin position="117"/>
        <end position="120"/>
    </location>
    <ligand>
        <name>GTP</name>
        <dbReference type="ChEBI" id="CHEBI:37565"/>
        <label>1</label>
    </ligand>
</feature>
<accession>A0A2N1UPD0</accession>
<dbReference type="PANTHER" id="PTHR43834:SF6">
    <property type="entry name" value="GTPASE DER"/>
    <property type="match status" value="1"/>
</dbReference>
<evidence type="ECO:0000256" key="7">
    <source>
        <dbReference type="ARBA" id="ARBA00032345"/>
    </source>
</evidence>
<evidence type="ECO:0000256" key="3">
    <source>
        <dbReference type="ARBA" id="ARBA00022517"/>
    </source>
</evidence>
<dbReference type="InterPro" id="IPR015946">
    <property type="entry name" value="KH_dom-like_a/b"/>
</dbReference>
<dbReference type="GO" id="GO:0005525">
    <property type="term" value="F:GTP binding"/>
    <property type="evidence" value="ECO:0007669"/>
    <property type="project" value="UniProtKB-UniRule"/>
</dbReference>